<accession>A0A1H1KWY0</accession>
<feature type="active site" description="Nucleophile" evidence="6">
    <location>
        <position position="556"/>
    </location>
</feature>
<dbReference type="GO" id="GO:0071555">
    <property type="term" value="P:cell wall organization"/>
    <property type="evidence" value="ECO:0007669"/>
    <property type="project" value="UniProtKB-UniRule"/>
</dbReference>
<dbReference type="Proteomes" id="UP000199480">
    <property type="component" value="Chromosome I"/>
</dbReference>
<dbReference type="UniPathway" id="UPA00219"/>
<evidence type="ECO:0000313" key="10">
    <source>
        <dbReference type="Proteomes" id="UP000199480"/>
    </source>
</evidence>
<feature type="active site" description="Proton donor/acceptor" evidence="6">
    <location>
        <position position="532"/>
    </location>
</feature>
<proteinExistence type="predicted"/>
<evidence type="ECO:0000259" key="8">
    <source>
        <dbReference type="PROSITE" id="PS52029"/>
    </source>
</evidence>
<keyword evidence="5 6" id="KW-0961">Cell wall biogenesis/degradation</keyword>
<gene>
    <name evidence="9" type="ORF">SAMN04489857_0425</name>
</gene>
<dbReference type="Pfam" id="PF03734">
    <property type="entry name" value="YkuD"/>
    <property type="match status" value="1"/>
</dbReference>
<dbReference type="SUPFAM" id="SSF141523">
    <property type="entry name" value="L,D-transpeptidase catalytic domain-like"/>
    <property type="match status" value="1"/>
</dbReference>
<feature type="domain" description="L,D-TPase catalytic" evidence="8">
    <location>
        <begin position="460"/>
        <end position="580"/>
    </location>
</feature>
<evidence type="ECO:0000256" key="3">
    <source>
        <dbReference type="ARBA" id="ARBA00022960"/>
    </source>
</evidence>
<dbReference type="GO" id="GO:0009252">
    <property type="term" value="P:peptidoglycan biosynthetic process"/>
    <property type="evidence" value="ECO:0007669"/>
    <property type="project" value="UniProtKB-UniPathway"/>
</dbReference>
<dbReference type="AlphaFoldDB" id="A0A1H1KWY0"/>
<feature type="region of interest" description="Disordered" evidence="7">
    <location>
        <begin position="112"/>
        <end position="132"/>
    </location>
</feature>
<comment type="pathway">
    <text evidence="1 6">Cell wall biogenesis; peptidoglycan biosynthesis.</text>
</comment>
<dbReference type="SMART" id="SM00728">
    <property type="entry name" value="ChW"/>
    <property type="match status" value="8"/>
</dbReference>
<dbReference type="GO" id="GO:0008360">
    <property type="term" value="P:regulation of cell shape"/>
    <property type="evidence" value="ECO:0007669"/>
    <property type="project" value="UniProtKB-UniRule"/>
</dbReference>
<dbReference type="InterPro" id="IPR038063">
    <property type="entry name" value="Transpep_catalytic_dom"/>
</dbReference>
<evidence type="ECO:0000313" key="9">
    <source>
        <dbReference type="EMBL" id="SDR66512.1"/>
    </source>
</evidence>
<name>A0A1H1KWY0_9ACTN</name>
<dbReference type="InterPro" id="IPR005490">
    <property type="entry name" value="LD_TPept_cat_dom"/>
</dbReference>
<keyword evidence="3 6" id="KW-0133">Cell shape</keyword>
<sequence length="581" mass="62840">MEALRLSLGNMTDGSSISVSAHVQNIGWQDWKSSADSEDGYAIAGTTGKGLRVEAVKIKLDGPVASRYDVWYRVHVQDKGWMGWTNDGLMAGTTGLGKRIEAAQVMLVEKGADVPGSTSGSSETGTEQQPSVSYRTHVQNMGWQGWFSDGKTAGTTGMGLAVEALDARLFGLNGAVQVDSHVQDLGWQGYRQTSDSIVSGTTGQSKRVEAIRARLTGEAAQKHDLWYRVHVKNLGWLGWAKAGSDSSDGAIAGTTGLALRVEAVQFKLTDKGAAAPGDTSRPYVAAPTLTYQAHVQNIGWQGWVGSGAVAGTTGRGLRAEALCAKVSGVGQTGEVQISAHVQDIGWQNWKSQGDVAGTIGQGRRVEAIRIQLTGSMAQTCDVWYRVHIERLGWMGWTRNGGYAGSTGCSARIEAVQIMVTPKDSVAPGSTWLSYTTDRGLFMEDADMYYRAQNYGSRTNWLLMVNYGACRVGIFMRSGSGWSLYDYIMCSDGQYSTPTVHGVFTVGAKGYSFSGGDHTCYYYTQFYGDYLFHSVLYHRGTYGVLDGRLGMHISQGCVRLDINKAKWIHDNIPTGTTVVVYN</sequence>
<dbReference type="Pfam" id="PF07538">
    <property type="entry name" value="ChW"/>
    <property type="match status" value="8"/>
</dbReference>
<evidence type="ECO:0000256" key="6">
    <source>
        <dbReference type="PROSITE-ProRule" id="PRU01373"/>
    </source>
</evidence>
<evidence type="ECO:0000256" key="1">
    <source>
        <dbReference type="ARBA" id="ARBA00004752"/>
    </source>
</evidence>
<dbReference type="EMBL" id="LT629759">
    <property type="protein sequence ID" value="SDR66512.1"/>
    <property type="molecule type" value="Genomic_DNA"/>
</dbReference>
<reference evidence="10" key="1">
    <citation type="submission" date="2016-10" db="EMBL/GenBank/DDBJ databases">
        <authorList>
            <person name="Varghese N."/>
            <person name="Submissions S."/>
        </authorList>
    </citation>
    <scope>NUCLEOTIDE SEQUENCE [LARGE SCALE GENOMIC DNA]</scope>
    <source>
        <strain evidence="10">DSM 22620</strain>
    </source>
</reference>
<feature type="compositionally biased region" description="Low complexity" evidence="7">
    <location>
        <begin position="116"/>
        <end position="127"/>
    </location>
</feature>
<evidence type="ECO:0000256" key="7">
    <source>
        <dbReference type="SAM" id="MobiDB-lite"/>
    </source>
</evidence>
<dbReference type="Gene3D" id="2.40.440.10">
    <property type="entry name" value="L,D-transpeptidase catalytic domain-like"/>
    <property type="match status" value="1"/>
</dbReference>
<dbReference type="InterPro" id="IPR006637">
    <property type="entry name" value="ChW"/>
</dbReference>
<dbReference type="GO" id="GO:0016740">
    <property type="term" value="F:transferase activity"/>
    <property type="evidence" value="ECO:0007669"/>
    <property type="project" value="UniProtKB-KW"/>
</dbReference>
<keyword evidence="4 6" id="KW-0573">Peptidoglycan synthesis</keyword>
<organism evidence="9 10">
    <name type="scientific">Parafannyhessea umbonata</name>
    <dbReference type="NCBI Taxonomy" id="604330"/>
    <lineage>
        <taxon>Bacteria</taxon>
        <taxon>Bacillati</taxon>
        <taxon>Actinomycetota</taxon>
        <taxon>Coriobacteriia</taxon>
        <taxon>Coriobacteriales</taxon>
        <taxon>Atopobiaceae</taxon>
        <taxon>Parafannyhessea</taxon>
    </lineage>
</organism>
<evidence type="ECO:0000256" key="5">
    <source>
        <dbReference type="ARBA" id="ARBA00023316"/>
    </source>
</evidence>
<evidence type="ECO:0000256" key="4">
    <source>
        <dbReference type="ARBA" id="ARBA00022984"/>
    </source>
</evidence>
<evidence type="ECO:0000256" key="2">
    <source>
        <dbReference type="ARBA" id="ARBA00022679"/>
    </source>
</evidence>
<protein>
    <submittedName>
        <fullName evidence="9">Uncharacterized conserved protein YjdB, contains Ig-like domain</fullName>
    </submittedName>
</protein>
<keyword evidence="2" id="KW-0808">Transferase</keyword>
<dbReference type="CDD" id="cd16913">
    <property type="entry name" value="YkuD_like"/>
    <property type="match status" value="1"/>
</dbReference>
<dbReference type="PROSITE" id="PS52029">
    <property type="entry name" value="LD_TPASE"/>
    <property type="match status" value="1"/>
</dbReference>